<comment type="subcellular location">
    <subcellularLocation>
        <location evidence="1">Membrane</location>
        <topology evidence="1">Multi-pass membrane protein</topology>
    </subcellularLocation>
</comment>
<dbReference type="GO" id="GO:0015086">
    <property type="term" value="F:cadmium ion transmembrane transporter activity"/>
    <property type="evidence" value="ECO:0007669"/>
    <property type="project" value="TreeGrafter"/>
</dbReference>
<keyword evidence="9" id="KW-1185">Reference proteome</keyword>
<evidence type="ECO:0000256" key="2">
    <source>
        <dbReference type="ARBA" id="ARBA00009965"/>
    </source>
</evidence>
<keyword evidence="4 7" id="KW-1133">Transmembrane helix</keyword>
<feature type="compositionally biased region" description="Polar residues" evidence="6">
    <location>
        <begin position="614"/>
        <end position="629"/>
    </location>
</feature>
<keyword evidence="3 7" id="KW-0812">Transmembrane</keyword>
<evidence type="ECO:0000256" key="6">
    <source>
        <dbReference type="SAM" id="MobiDB-lite"/>
    </source>
</evidence>
<dbReference type="InterPro" id="IPR001046">
    <property type="entry name" value="NRAMP_fam"/>
</dbReference>
<dbReference type="Proteomes" id="UP000075243">
    <property type="component" value="Unassembled WGS sequence"/>
</dbReference>
<keyword evidence="5 7" id="KW-0472">Membrane</keyword>
<dbReference type="STRING" id="3821.A0A151R2E8"/>
<dbReference type="PANTHER" id="PTHR11706:SF75">
    <property type="entry name" value="ETHYLENE-INSENSITIVE PROTEIN 2"/>
    <property type="match status" value="1"/>
</dbReference>
<feature type="transmembrane region" description="Helical" evidence="7">
    <location>
        <begin position="195"/>
        <end position="214"/>
    </location>
</feature>
<feature type="region of interest" description="Disordered" evidence="6">
    <location>
        <begin position="751"/>
        <end position="770"/>
    </location>
</feature>
<feature type="transmembrane region" description="Helical" evidence="7">
    <location>
        <begin position="156"/>
        <end position="175"/>
    </location>
</feature>
<feature type="transmembrane region" description="Helical" evidence="7">
    <location>
        <begin position="353"/>
        <end position="376"/>
    </location>
</feature>
<accession>A0A151R2E8</accession>
<name>A0A151R2E8_CAJCA</name>
<feature type="compositionally biased region" description="Acidic residues" evidence="6">
    <location>
        <begin position="464"/>
        <end position="483"/>
    </location>
</feature>
<evidence type="ECO:0000256" key="7">
    <source>
        <dbReference type="SAM" id="Phobius"/>
    </source>
</evidence>
<dbReference type="GO" id="GO:0009873">
    <property type="term" value="P:ethylene-activated signaling pathway"/>
    <property type="evidence" value="ECO:0007669"/>
    <property type="project" value="InterPro"/>
</dbReference>
<feature type="region of interest" description="Disordered" evidence="6">
    <location>
        <begin position="446"/>
        <end position="515"/>
    </location>
</feature>
<proteinExistence type="inferred from homology"/>
<dbReference type="AlphaFoldDB" id="A0A151R2E8"/>
<dbReference type="PANTHER" id="PTHR11706">
    <property type="entry name" value="SOLUTE CARRIER PROTEIN FAMILY 11 MEMBER"/>
    <property type="match status" value="1"/>
</dbReference>
<dbReference type="PRINTS" id="PR00447">
    <property type="entry name" value="NATRESASSCMP"/>
</dbReference>
<evidence type="ECO:0000313" key="9">
    <source>
        <dbReference type="Proteomes" id="UP000075243"/>
    </source>
</evidence>
<feature type="transmembrane region" description="Helical" evidence="7">
    <location>
        <begin position="14"/>
        <end position="32"/>
    </location>
</feature>
<feature type="region of interest" description="Disordered" evidence="6">
    <location>
        <begin position="421"/>
        <end position="440"/>
    </location>
</feature>
<evidence type="ECO:0000256" key="4">
    <source>
        <dbReference type="ARBA" id="ARBA00022989"/>
    </source>
</evidence>
<evidence type="ECO:0000256" key="1">
    <source>
        <dbReference type="ARBA" id="ARBA00004141"/>
    </source>
</evidence>
<feature type="region of interest" description="Disordered" evidence="6">
    <location>
        <begin position="594"/>
        <end position="629"/>
    </location>
</feature>
<feature type="transmembrane region" description="Helical" evidence="7">
    <location>
        <begin position="126"/>
        <end position="149"/>
    </location>
</feature>
<dbReference type="GO" id="GO:0005886">
    <property type="term" value="C:plasma membrane"/>
    <property type="evidence" value="ECO:0007669"/>
    <property type="project" value="TreeGrafter"/>
</dbReference>
<comment type="similarity">
    <text evidence="2">Belongs to the NRAMP (TC 2.A.55) family.</text>
</comment>
<sequence>MESETSNARHPPSFLHRSLPAVVPILLISTGYVDPGKWVAIVEGGARFGCDLMAFTLIFNFAAIFCQNLSARVGVITGKDLAQICSDEYDSWTCMLLGVQAELSVIILDLNMILGMAHGLNILFGWDLFTCVFFTATGAVFHLLLFVLLDIEKAKILGLFVSGSVILLFVLGILINQPEIPLSVNGILTKLSGESAFVLMGLLGATLVPHNFYLHSSIVQWHQGSTTTSKDALCHNHFLAITCVFSGLYLVNNVLMNAAANELYSMGHVLTTFQDTLSPMEQVLRSPIAMLAFLLILFFSNQTTALTWSFGGEVVVHSFLKLDIPGWLHYATIRVIAVLPALYCVWSSGAEGMYQLLIFTQIVVALQLPSSVIPLFRIASSRSIMGVHKVPQFVEFLEYHGDASVQTRPFTSFPCAPPSVKELASTSESEEVPAVSNETSDIRLGDAKTFKTKTSAPVEKTVEVEGDSNAERDDDDGDSWETEETPKVVSLAPSSASDGPPSFRSLSGKSDDGGNSIGSLSRLAGLGRGARRQLAAILNEFWGQLYDLHGNFTPEAKAKKLDVLLGVDSRLTASLQKTDACGKEYPEYLMPVGSRAPDTLMNSAPYDSPKQHRMQSNLESSYGPRRSSSLRTNPVQFIDEYVQISSRNLPGAGERRYSSVRNLPSSGAWEYPPATTHGYQVASFNQAGKDTTSNNLNGLMELSSLKSPSVGNTNSYRNSIAFAMGQKLQNGSGLSQPPGFSNIAVSKNSQLPSERSYYDSHPSGPADNAVSSVNAKKYHSLPDISGYAIPRRDVYMTDKSAPWDGYVGGYGSSASRTHYEPSLCSNSGSRTVAPLAFDVLSPSKVYSVLSSQYNSGVGTGSLWSRQPFEQFGVDDKTQNAATEEVGNRPRATTQETTSIADIDVKLLQSFRHCIQKLLKLEGSDWLFRQNDGADEDLIDRVAAREKFVYEVETTEMNRANHMGEARYFSSDGKSCSSMKNNEVNCSSFSMASIPNCGEGCVWRADIIISFGVWCIHRVLDLSLMESRPELWGKYTYVLNCLQGIIDLAFFKPRIPSTPCFCLQVPMTYQPKSSSPPSNGMLPPASKPGRGKITTAPVVFEMVKDVEIAISSRKGRTGTVAGDVAFPLGKENLASVLKRYKRRLSNKPVGTREGIRKVPTSSPYNL</sequence>
<reference evidence="8" key="1">
    <citation type="journal article" date="2012" name="Nat. Biotechnol.">
        <title>Draft genome sequence of pigeonpea (Cajanus cajan), an orphan legume crop of resource-poor farmers.</title>
        <authorList>
            <person name="Varshney R.K."/>
            <person name="Chen W."/>
            <person name="Li Y."/>
            <person name="Bharti A.K."/>
            <person name="Saxena R.K."/>
            <person name="Schlueter J.A."/>
            <person name="Donoghue M.T."/>
            <person name="Azam S."/>
            <person name="Fan G."/>
            <person name="Whaley A.M."/>
            <person name="Farmer A.D."/>
            <person name="Sheridan J."/>
            <person name="Iwata A."/>
            <person name="Tuteja R."/>
            <person name="Penmetsa R.V."/>
            <person name="Wu W."/>
            <person name="Upadhyaya H.D."/>
            <person name="Yang S.P."/>
            <person name="Shah T."/>
            <person name="Saxena K.B."/>
            <person name="Michael T."/>
            <person name="McCombie W.R."/>
            <person name="Yang B."/>
            <person name="Zhang G."/>
            <person name="Yang H."/>
            <person name="Wang J."/>
            <person name="Spillane C."/>
            <person name="Cook D.R."/>
            <person name="May G.D."/>
            <person name="Xu X."/>
            <person name="Jackson S.A."/>
        </authorList>
    </citation>
    <scope>NUCLEOTIDE SEQUENCE [LARGE SCALE GENOMIC DNA]</scope>
</reference>
<dbReference type="InterPro" id="IPR017187">
    <property type="entry name" value="EIN2"/>
</dbReference>
<feature type="transmembrane region" description="Helical" evidence="7">
    <location>
        <begin position="52"/>
        <end position="71"/>
    </location>
</feature>
<dbReference type="PIRSF" id="PIRSF037378">
    <property type="entry name" value="EIN2"/>
    <property type="match status" value="1"/>
</dbReference>
<dbReference type="Gramene" id="C.cajan_45110.t">
    <property type="protein sequence ID" value="C.cajan_45110.t"/>
    <property type="gene ID" value="C.cajan_45110"/>
</dbReference>
<dbReference type="GO" id="GO:0005384">
    <property type="term" value="F:manganese ion transmembrane transporter activity"/>
    <property type="evidence" value="ECO:0007669"/>
    <property type="project" value="TreeGrafter"/>
</dbReference>
<evidence type="ECO:0000256" key="5">
    <source>
        <dbReference type="ARBA" id="ARBA00023136"/>
    </source>
</evidence>
<evidence type="ECO:0000256" key="3">
    <source>
        <dbReference type="ARBA" id="ARBA00022692"/>
    </source>
</evidence>
<dbReference type="Pfam" id="PF01566">
    <property type="entry name" value="Nramp"/>
    <property type="match status" value="1"/>
</dbReference>
<dbReference type="EMBL" id="KQ484180">
    <property type="protein sequence ID" value="KYP36693.1"/>
    <property type="molecule type" value="Genomic_DNA"/>
</dbReference>
<dbReference type="OMA" id="ADIQYMR"/>
<feature type="transmembrane region" description="Helical" evidence="7">
    <location>
        <begin position="327"/>
        <end position="346"/>
    </location>
</feature>
<dbReference type="GO" id="GO:0034755">
    <property type="term" value="P:iron ion transmembrane transport"/>
    <property type="evidence" value="ECO:0007669"/>
    <property type="project" value="TreeGrafter"/>
</dbReference>
<feature type="region of interest" description="Disordered" evidence="6">
    <location>
        <begin position="1070"/>
        <end position="1089"/>
    </location>
</feature>
<gene>
    <name evidence="8" type="ORF">KK1_042176</name>
</gene>
<feature type="transmembrane region" description="Helical" evidence="7">
    <location>
        <begin position="288"/>
        <end position="307"/>
    </location>
</feature>
<feature type="transmembrane region" description="Helical" evidence="7">
    <location>
        <begin position="92"/>
        <end position="114"/>
    </location>
</feature>
<evidence type="ECO:0000313" key="8">
    <source>
        <dbReference type="EMBL" id="KYP36693.1"/>
    </source>
</evidence>
<organism evidence="8 9">
    <name type="scientific">Cajanus cajan</name>
    <name type="common">Pigeon pea</name>
    <name type="synonym">Cajanus indicus</name>
    <dbReference type="NCBI Taxonomy" id="3821"/>
    <lineage>
        <taxon>Eukaryota</taxon>
        <taxon>Viridiplantae</taxon>
        <taxon>Streptophyta</taxon>
        <taxon>Embryophyta</taxon>
        <taxon>Tracheophyta</taxon>
        <taxon>Spermatophyta</taxon>
        <taxon>Magnoliopsida</taxon>
        <taxon>eudicotyledons</taxon>
        <taxon>Gunneridae</taxon>
        <taxon>Pentapetalae</taxon>
        <taxon>rosids</taxon>
        <taxon>fabids</taxon>
        <taxon>Fabales</taxon>
        <taxon>Fabaceae</taxon>
        <taxon>Papilionoideae</taxon>
        <taxon>50 kb inversion clade</taxon>
        <taxon>NPAAA clade</taxon>
        <taxon>indigoferoid/millettioid clade</taxon>
        <taxon>Phaseoleae</taxon>
        <taxon>Cajanus</taxon>
    </lineage>
</organism>
<protein>
    <submittedName>
        <fullName evidence="8">Ethylene-insensitive protein 2</fullName>
    </submittedName>
</protein>